<proteinExistence type="predicted"/>
<dbReference type="EMBL" id="JBHUEH010000014">
    <property type="protein sequence ID" value="MFD1886204.1"/>
    <property type="molecule type" value="Genomic_DNA"/>
</dbReference>
<comment type="caution">
    <text evidence="1">The sequence shown here is derived from an EMBL/GenBank/DDBJ whole genome shotgun (WGS) entry which is preliminary data.</text>
</comment>
<protein>
    <recommendedName>
        <fullName evidence="3">Copper amine oxidase N-terminal domain-containing protein</fullName>
    </recommendedName>
</protein>
<evidence type="ECO:0000313" key="1">
    <source>
        <dbReference type="EMBL" id="MFD1886204.1"/>
    </source>
</evidence>
<accession>A0ABW4RKK6</accession>
<dbReference type="RefSeq" id="WP_347323454.1">
    <property type="nucleotide sequence ID" value="NZ_JBCGUH010000001.1"/>
</dbReference>
<name>A0ABW4RKK6_9BACL</name>
<gene>
    <name evidence="1" type="ORF">ACFSC9_11785</name>
</gene>
<evidence type="ECO:0008006" key="3">
    <source>
        <dbReference type="Google" id="ProtNLM"/>
    </source>
</evidence>
<evidence type="ECO:0000313" key="2">
    <source>
        <dbReference type="Proteomes" id="UP001597233"/>
    </source>
</evidence>
<organism evidence="1 2">
    <name type="scientific">Paenibacillus wenxiniae</name>
    <dbReference type="NCBI Taxonomy" id="1636843"/>
    <lineage>
        <taxon>Bacteria</taxon>
        <taxon>Bacillati</taxon>
        <taxon>Bacillota</taxon>
        <taxon>Bacilli</taxon>
        <taxon>Bacillales</taxon>
        <taxon>Paenibacillaceae</taxon>
        <taxon>Paenibacillus</taxon>
    </lineage>
</organism>
<keyword evidence="2" id="KW-1185">Reference proteome</keyword>
<sequence>MKKVFCTIPLLAIIIGLLWPVTIQAATAHRVLTIIAPDGQKLDRGTVFTPKQRLAVPLRQFAQANPRSSECEQQ</sequence>
<reference evidence="2" key="1">
    <citation type="journal article" date="2019" name="Int. J. Syst. Evol. Microbiol.">
        <title>The Global Catalogue of Microorganisms (GCM) 10K type strain sequencing project: providing services to taxonomists for standard genome sequencing and annotation.</title>
        <authorList>
            <consortium name="The Broad Institute Genomics Platform"/>
            <consortium name="The Broad Institute Genome Sequencing Center for Infectious Disease"/>
            <person name="Wu L."/>
            <person name="Ma J."/>
        </authorList>
    </citation>
    <scope>NUCLEOTIDE SEQUENCE [LARGE SCALE GENOMIC DNA]</scope>
    <source>
        <strain evidence="2">CCUG 54950</strain>
    </source>
</reference>
<dbReference type="Proteomes" id="UP001597233">
    <property type="component" value="Unassembled WGS sequence"/>
</dbReference>